<evidence type="ECO:0000256" key="9">
    <source>
        <dbReference type="ARBA" id="ARBA00022975"/>
    </source>
</evidence>
<keyword evidence="14" id="KW-1185">Reference proteome</keyword>
<comment type="catalytic activity">
    <reaction evidence="10 11">
        <text>UMP + ATP = UDP + ADP</text>
        <dbReference type="Rhea" id="RHEA:24400"/>
        <dbReference type="ChEBI" id="CHEBI:30616"/>
        <dbReference type="ChEBI" id="CHEBI:57865"/>
        <dbReference type="ChEBI" id="CHEBI:58223"/>
        <dbReference type="ChEBI" id="CHEBI:456216"/>
        <dbReference type="EC" id="2.7.4.22"/>
    </reaction>
</comment>
<evidence type="ECO:0000256" key="3">
    <source>
        <dbReference type="ARBA" id="ARBA00007614"/>
    </source>
</evidence>
<evidence type="ECO:0000256" key="11">
    <source>
        <dbReference type="HAMAP-Rule" id="MF_01220"/>
    </source>
</evidence>
<organism evidence="13 14">
    <name type="scientific">Phreatobacter cathodiphilus</name>
    <dbReference type="NCBI Taxonomy" id="1868589"/>
    <lineage>
        <taxon>Bacteria</taxon>
        <taxon>Pseudomonadati</taxon>
        <taxon>Pseudomonadota</taxon>
        <taxon>Alphaproteobacteria</taxon>
        <taxon>Hyphomicrobiales</taxon>
        <taxon>Phreatobacteraceae</taxon>
        <taxon>Phreatobacter</taxon>
    </lineage>
</organism>
<evidence type="ECO:0000256" key="2">
    <source>
        <dbReference type="ARBA" id="ARBA00004791"/>
    </source>
</evidence>
<feature type="binding site" evidence="11">
    <location>
        <begin position="12"/>
        <end position="15"/>
    </location>
    <ligand>
        <name>ATP</name>
        <dbReference type="ChEBI" id="CHEBI:30616"/>
    </ligand>
</feature>
<name>A0A2S0NA12_9HYPH</name>
<dbReference type="Gene3D" id="3.40.1160.10">
    <property type="entry name" value="Acetylglutamate kinase-like"/>
    <property type="match status" value="1"/>
</dbReference>
<gene>
    <name evidence="11" type="primary">pyrH</name>
    <name evidence="13" type="ORF">C6569_07840</name>
</gene>
<evidence type="ECO:0000256" key="6">
    <source>
        <dbReference type="ARBA" id="ARBA00022741"/>
    </source>
</evidence>
<feature type="binding site" evidence="11">
    <location>
        <position position="168"/>
    </location>
    <ligand>
        <name>ATP</name>
        <dbReference type="ChEBI" id="CHEBI:30616"/>
    </ligand>
</feature>
<dbReference type="PANTHER" id="PTHR42833">
    <property type="entry name" value="URIDYLATE KINASE"/>
    <property type="match status" value="1"/>
</dbReference>
<accession>A0A2S0NA12</accession>
<dbReference type="InterPro" id="IPR011817">
    <property type="entry name" value="Uridylate_kinase"/>
</dbReference>
<dbReference type="HAMAP" id="MF_01220_B">
    <property type="entry name" value="PyrH_B"/>
    <property type="match status" value="1"/>
</dbReference>
<dbReference type="SUPFAM" id="SSF53633">
    <property type="entry name" value="Carbamate kinase-like"/>
    <property type="match status" value="1"/>
</dbReference>
<comment type="subcellular location">
    <subcellularLocation>
        <location evidence="1 11">Cytoplasm</location>
    </subcellularLocation>
</comment>
<evidence type="ECO:0000259" key="12">
    <source>
        <dbReference type="Pfam" id="PF00696"/>
    </source>
</evidence>
<keyword evidence="9 11" id="KW-0665">Pyrimidine biosynthesis</keyword>
<feature type="binding site" evidence="11">
    <location>
        <position position="162"/>
    </location>
    <ligand>
        <name>ATP</name>
        <dbReference type="ChEBI" id="CHEBI:30616"/>
    </ligand>
</feature>
<evidence type="ECO:0000256" key="4">
    <source>
        <dbReference type="ARBA" id="ARBA00022490"/>
    </source>
</evidence>
<dbReference type="PIRSF" id="PIRSF005650">
    <property type="entry name" value="Uridylate_kin"/>
    <property type="match status" value="1"/>
</dbReference>
<feature type="binding site" evidence="11">
    <location>
        <begin position="135"/>
        <end position="142"/>
    </location>
    <ligand>
        <name>UMP</name>
        <dbReference type="ChEBI" id="CHEBI:57865"/>
    </ligand>
</feature>
<feature type="binding site" evidence="11">
    <location>
        <position position="59"/>
    </location>
    <ligand>
        <name>ATP</name>
        <dbReference type="ChEBI" id="CHEBI:30616"/>
    </ligand>
</feature>
<dbReference type="RefSeq" id="WP_106748323.1">
    <property type="nucleotide sequence ID" value="NZ_CP027668.1"/>
</dbReference>
<evidence type="ECO:0000256" key="7">
    <source>
        <dbReference type="ARBA" id="ARBA00022777"/>
    </source>
</evidence>
<comment type="activity regulation">
    <text evidence="11">Inhibited by UTP.</text>
</comment>
<dbReference type="PANTHER" id="PTHR42833:SF4">
    <property type="entry name" value="URIDYLATE KINASE PUMPKIN, CHLOROPLASTIC"/>
    <property type="match status" value="1"/>
</dbReference>
<proteinExistence type="inferred from homology"/>
<dbReference type="Pfam" id="PF00696">
    <property type="entry name" value="AA_kinase"/>
    <property type="match status" value="1"/>
</dbReference>
<keyword evidence="4 11" id="KW-0963">Cytoplasm</keyword>
<dbReference type="OrthoDB" id="9807458at2"/>
<dbReference type="FunFam" id="3.40.1160.10:FF:000001">
    <property type="entry name" value="Uridylate kinase"/>
    <property type="match status" value="1"/>
</dbReference>
<feature type="binding site" evidence="11">
    <location>
        <position position="55"/>
    </location>
    <ligand>
        <name>ATP</name>
        <dbReference type="ChEBI" id="CHEBI:30616"/>
    </ligand>
</feature>
<dbReference type="EMBL" id="CP027668">
    <property type="protein sequence ID" value="AVO44982.1"/>
    <property type="molecule type" value="Genomic_DNA"/>
</dbReference>
<dbReference type="GO" id="GO:0006225">
    <property type="term" value="P:UDP biosynthetic process"/>
    <property type="evidence" value="ECO:0007669"/>
    <property type="project" value="TreeGrafter"/>
</dbReference>
<evidence type="ECO:0000256" key="5">
    <source>
        <dbReference type="ARBA" id="ARBA00022679"/>
    </source>
</evidence>
<dbReference type="GO" id="GO:0033862">
    <property type="term" value="F:UMP kinase activity"/>
    <property type="evidence" value="ECO:0007669"/>
    <property type="project" value="UniProtKB-EC"/>
</dbReference>
<protein>
    <recommendedName>
        <fullName evidence="11">Uridylate kinase</fullName>
        <shortName evidence="11">UK</shortName>
        <ecNumber evidence="11">2.7.4.22</ecNumber>
    </recommendedName>
    <alternativeName>
        <fullName evidence="11">Uridine monophosphate kinase</fullName>
        <shortName evidence="11">UMP kinase</shortName>
        <shortName evidence="11">UMPK</shortName>
    </alternativeName>
</protein>
<comment type="pathway">
    <text evidence="2 11">Pyrimidine metabolism; CTP biosynthesis via de novo pathway; UDP from UMP (UMPK route): step 1/1.</text>
</comment>
<evidence type="ECO:0000256" key="10">
    <source>
        <dbReference type="ARBA" id="ARBA00047767"/>
    </source>
</evidence>
<dbReference type="AlphaFoldDB" id="A0A2S0NA12"/>
<evidence type="ECO:0000256" key="8">
    <source>
        <dbReference type="ARBA" id="ARBA00022840"/>
    </source>
</evidence>
<evidence type="ECO:0000256" key="1">
    <source>
        <dbReference type="ARBA" id="ARBA00004496"/>
    </source>
</evidence>
<evidence type="ECO:0000313" key="13">
    <source>
        <dbReference type="EMBL" id="AVO44982.1"/>
    </source>
</evidence>
<reference evidence="13 14" key="1">
    <citation type="submission" date="2018-03" db="EMBL/GenBank/DDBJ databases">
        <title>Genome sequencing of Phreatobacter sp.</title>
        <authorList>
            <person name="Kim S.-J."/>
            <person name="Heo J."/>
            <person name="Kwon S.-W."/>
        </authorList>
    </citation>
    <scope>NUCLEOTIDE SEQUENCE [LARGE SCALE GENOMIC DNA]</scope>
    <source>
        <strain evidence="13 14">S-12</strain>
    </source>
</reference>
<feature type="binding site" evidence="11">
    <location>
        <position position="54"/>
    </location>
    <ligand>
        <name>UMP</name>
        <dbReference type="ChEBI" id="CHEBI:57865"/>
    </ligand>
</feature>
<evidence type="ECO:0000313" key="14">
    <source>
        <dbReference type="Proteomes" id="UP000237889"/>
    </source>
</evidence>
<feature type="binding site" evidence="11">
    <location>
        <position position="171"/>
    </location>
    <ligand>
        <name>ATP</name>
        <dbReference type="ChEBI" id="CHEBI:30616"/>
    </ligand>
</feature>
<feature type="binding site" evidence="11">
    <location>
        <position position="163"/>
    </location>
    <ligand>
        <name>ATP</name>
        <dbReference type="ChEBI" id="CHEBI:30616"/>
    </ligand>
</feature>
<keyword evidence="6 11" id="KW-0547">Nucleotide-binding</keyword>
<comment type="similarity">
    <text evidence="3 11">Belongs to the UMP kinase family.</text>
</comment>
<dbReference type="UniPathway" id="UPA00159">
    <property type="reaction ID" value="UER00275"/>
</dbReference>
<dbReference type="GO" id="GO:0005524">
    <property type="term" value="F:ATP binding"/>
    <property type="evidence" value="ECO:0007669"/>
    <property type="project" value="UniProtKB-KW"/>
</dbReference>
<keyword evidence="7 11" id="KW-0418">Kinase</keyword>
<dbReference type="InterPro" id="IPR001048">
    <property type="entry name" value="Asp/Glu/Uridylate_kinase"/>
</dbReference>
<dbReference type="InterPro" id="IPR015963">
    <property type="entry name" value="Uridylate_kinase_bac"/>
</dbReference>
<dbReference type="CDD" id="cd04254">
    <property type="entry name" value="AAK_UMPK-PyrH-Ec"/>
    <property type="match status" value="1"/>
</dbReference>
<comment type="function">
    <text evidence="11">Catalyzes the reversible phosphorylation of UMP to UDP.</text>
</comment>
<keyword evidence="8 11" id="KW-0067">ATP-binding</keyword>
<feature type="binding site" evidence="11">
    <location>
        <position position="74"/>
    </location>
    <ligand>
        <name>UMP</name>
        <dbReference type="ChEBI" id="CHEBI:57865"/>
    </ligand>
</feature>
<dbReference type="GO" id="GO:0005829">
    <property type="term" value="C:cytosol"/>
    <property type="evidence" value="ECO:0007669"/>
    <property type="project" value="TreeGrafter"/>
</dbReference>
<dbReference type="EC" id="2.7.4.22" evidence="11"/>
<dbReference type="InterPro" id="IPR036393">
    <property type="entry name" value="AceGlu_kinase-like_sf"/>
</dbReference>
<comment type="subunit">
    <text evidence="11">Homohexamer.</text>
</comment>
<dbReference type="KEGG" id="phr:C6569_07840"/>
<sequence length="238" mass="24260">MAGPRYRRALVKVSGEALAGDQEFGFDPATVKAIAEDLIAAAKAGTDIAVVVGGGNIFRGRQIAGIGLGRVDADAIGRLATVMNAIALAGQITALGHPAVALSAEPVPEALDVYTVRHALAHLAAGKIVVLGGGIGVPLLTTDTTATMRAVELGCDVVLKGTNVDGVYSADPKRDPAAVRYDQITADEAIARDLKVMDTAAFALARENRLPIIVFSLDAPGAVASVLAGEGRCTVVTV</sequence>
<dbReference type="NCBIfam" id="TIGR02075">
    <property type="entry name" value="pyrH_bact"/>
    <property type="match status" value="1"/>
</dbReference>
<dbReference type="Proteomes" id="UP000237889">
    <property type="component" value="Chromosome"/>
</dbReference>
<comment type="caution">
    <text evidence="11">Lacks conserved residue(s) required for the propagation of feature annotation.</text>
</comment>
<dbReference type="GO" id="GO:0044210">
    <property type="term" value="P:'de novo' CTP biosynthetic process"/>
    <property type="evidence" value="ECO:0007669"/>
    <property type="project" value="UniProtKB-UniRule"/>
</dbReference>
<feature type="domain" description="Aspartate/glutamate/uridylate kinase" evidence="12">
    <location>
        <begin position="8"/>
        <end position="216"/>
    </location>
</feature>
<keyword evidence="5 11" id="KW-0808">Transferase</keyword>